<sequence length="59" mass="6826">MTKKKETQSEEFSSEFGQHSPASEQDQVVKGLKALFQRNDKAKKQEKQAKKTKKNNENE</sequence>
<dbReference type="EMBL" id="JAFBCV010000002">
    <property type="protein sequence ID" value="MBM7837634.1"/>
    <property type="molecule type" value="Genomic_DNA"/>
</dbReference>
<dbReference type="RefSeq" id="WP_204464665.1">
    <property type="nucleotide sequence ID" value="NZ_JAFBCV010000002.1"/>
</dbReference>
<organism evidence="2 3">
    <name type="scientific">Shouchella xiaoxiensis</name>
    <dbReference type="NCBI Taxonomy" id="766895"/>
    <lineage>
        <taxon>Bacteria</taxon>
        <taxon>Bacillati</taxon>
        <taxon>Bacillota</taxon>
        <taxon>Bacilli</taxon>
        <taxon>Bacillales</taxon>
        <taxon>Bacillaceae</taxon>
        <taxon>Shouchella</taxon>
    </lineage>
</organism>
<evidence type="ECO:0000313" key="3">
    <source>
        <dbReference type="Proteomes" id="UP001179280"/>
    </source>
</evidence>
<proteinExistence type="predicted"/>
<comment type="caution">
    <text evidence="2">The sequence shown here is derived from an EMBL/GenBank/DDBJ whole genome shotgun (WGS) entry which is preliminary data.</text>
</comment>
<reference evidence="2" key="1">
    <citation type="submission" date="2021-01" db="EMBL/GenBank/DDBJ databases">
        <title>Genomic Encyclopedia of Type Strains, Phase IV (KMG-IV): sequencing the most valuable type-strain genomes for metagenomic binning, comparative biology and taxonomic classification.</title>
        <authorList>
            <person name="Goeker M."/>
        </authorList>
    </citation>
    <scope>NUCLEOTIDE SEQUENCE</scope>
    <source>
        <strain evidence="2">DSM 21943</strain>
    </source>
</reference>
<keyword evidence="3" id="KW-1185">Reference proteome</keyword>
<accession>A0ABS2SQ42</accession>
<evidence type="ECO:0000313" key="2">
    <source>
        <dbReference type="EMBL" id="MBM7837634.1"/>
    </source>
</evidence>
<protein>
    <submittedName>
        <fullName evidence="2">Uncharacterized protein</fullName>
    </submittedName>
</protein>
<name>A0ABS2SQ42_9BACI</name>
<evidence type="ECO:0000256" key="1">
    <source>
        <dbReference type="SAM" id="MobiDB-lite"/>
    </source>
</evidence>
<dbReference type="Proteomes" id="UP001179280">
    <property type="component" value="Unassembled WGS sequence"/>
</dbReference>
<feature type="region of interest" description="Disordered" evidence="1">
    <location>
        <begin position="1"/>
        <end position="59"/>
    </location>
</feature>
<gene>
    <name evidence="2" type="ORF">JOC54_000865</name>
</gene>
<feature type="compositionally biased region" description="Polar residues" evidence="1">
    <location>
        <begin position="15"/>
        <end position="26"/>
    </location>
</feature>
<feature type="compositionally biased region" description="Basic and acidic residues" evidence="1">
    <location>
        <begin position="38"/>
        <end position="59"/>
    </location>
</feature>